<dbReference type="InterPro" id="IPR043149">
    <property type="entry name" value="TagF_N"/>
</dbReference>
<dbReference type="Gene3D" id="3.40.50.11820">
    <property type="match status" value="1"/>
</dbReference>
<proteinExistence type="inferred from homology"/>
<dbReference type="InterPro" id="IPR043148">
    <property type="entry name" value="TagF_C"/>
</dbReference>
<keyword evidence="6" id="KW-0472">Membrane</keyword>
<name>A0ABX8QYK9_9ACTN</name>
<reference evidence="9" key="1">
    <citation type="submission" date="2020-07" db="EMBL/GenBank/DDBJ databases">
        <authorList>
            <person name="Tarantini F.S."/>
            <person name="Hong K.W."/>
            <person name="Chan K.G."/>
        </authorList>
    </citation>
    <scope>NUCLEOTIDE SEQUENCE</scope>
    <source>
        <strain evidence="9">32-07</strain>
    </source>
</reference>
<feature type="region of interest" description="Disordered" evidence="7">
    <location>
        <begin position="726"/>
        <end position="917"/>
    </location>
</feature>
<evidence type="ECO:0000256" key="1">
    <source>
        <dbReference type="ARBA" id="ARBA00004202"/>
    </source>
</evidence>
<sequence>MPPKISVVVPFRDSEEYLAECLESLARQTLRDLEVIMVDGGSDDGGPVVAKEFAGRDDRFTLLPVGGQGLGPARNTGVEHATGQYLAFAHGDDALPPYTYELLIRTLEATGSDLAGGNVLRLEEDRAWQSPPHTEPYATTVKATHITRRPTLLQDRTVGNKVYRRSFWDAHRFEFPAMSFEDPPVSVEAHVLASAVDVLDTAVYFWRSRPGARPDIADRLASLEMVRGILGDHAPALLPVYDRYALDLDVRALIHTLPAASPEDRERLLNAGADIVAAAAPSAIGGLEAIKRLELHLLRERKLPELLEVLRFEENGLHDVPIVGRGRRRQRWYARYPFFGDRGHAIPDHVYDVTGEFHLRAEVDSVGWDAGALLVEGHAHFDRLSVASAKESRIRIWMHDAKTGKEIRLPVERIPCPEATVRSGQSQVSYDWSGFSVRIEPELLQDGDEWPTTTWELFAEVTTAGRKGVRRLTSSEPSVNWAAPRQVDEHVAVQPAADHGFVVHVKRAKAVVTGYRQVGGLLEVMGWTRRALGAGAAIVAARRHGGAEVRGEVTVRPASGMRMEKGTGFDFTATLPLDDLLSDPEAAERGPCAAHLRDAIEWDLRLTGVGGPVRLTVARNLPGARFASRGREFALTRTAYGNLRGVERSFRPVVTSVAWTTDDRLTLTGDLADPAHRPDHLILRRLRSSEEHHLPLTWDGPTFTTTFEPAAMPLFGATVPLASGPWELLAPTGSSNTTRQPTRPQAQQTPDRASTSQVVTPAAIAKSISRTQKRQPTDYPPHQPPTGHASAVLPTRTSRGPITQPIPPQAGVPPQPAPRGAAGGAAVQPPSSGGQVVPPTLAPGIPGRPSARPMPPHGGVAPRVSNGVAPGQGAVRPAGGVPPQPTSSAAAGQSAVQLPNGGGQAGPPTPVSGEPGQAVTQPIAAWGGESPQGPSAAVFGLGAVPSQSGGGQVVPPTFVPRWAGRLINQPTAAPSQVRPQATGVAAAGQGPIQQPGAGDEGVAGTVDVATGHAIREGAGPSAVPNGAPGRGAAGEVAVVVERGVISRLPPWRTVGTQEIEVGVHQTDALQLQSRTALADDERGGYAQRLLWERDYPVYLRSPLTEMVVFDSYGASQYSCNPRAIYEELARSHPGLECVWVSTDGQFTVEGDARTVMSGSRDHYRALARARYIVTNFGLPAGFAKRSGQTYMQTWHGTPLKRMGYDLAEMPYKRTEKVDWIAHEVPRWDVLLSPNALTSDVMRRAFRFDGEIQEIGYPRNDVLSSPDFGRLGQLVRERLGIPAGKKVVLYAPTWRDDLHHSPGRRAFSLELDVETLRRALGGDHVLLVRPHHLITERDRLPVDDFVIDVSRYPDIADLYLAADVLVTDYSSAMVDFACTGRPMLFYTYDLERYRDHVRGLTIDFEAEAPGPLLATSADVVEALLAIDEIQDVYVDAYDTFFDKYCPHDDGKASARAVERLLA</sequence>
<evidence type="ECO:0000256" key="7">
    <source>
        <dbReference type="SAM" id="MobiDB-lite"/>
    </source>
</evidence>
<dbReference type="EMBL" id="CP059572">
    <property type="protein sequence ID" value="QXJ23758.1"/>
    <property type="molecule type" value="Genomic_DNA"/>
</dbReference>
<evidence type="ECO:0000259" key="8">
    <source>
        <dbReference type="Pfam" id="PF00535"/>
    </source>
</evidence>
<dbReference type="PANTHER" id="PTHR37316:SF3">
    <property type="entry name" value="TEICHOIC ACID GLYCEROL-PHOSPHATE TRANSFERASE"/>
    <property type="match status" value="1"/>
</dbReference>
<dbReference type="PANTHER" id="PTHR37316">
    <property type="entry name" value="TEICHOIC ACID GLYCEROL-PHOSPHATE PRIMASE"/>
    <property type="match status" value="1"/>
</dbReference>
<dbReference type="InterPro" id="IPR029044">
    <property type="entry name" value="Nucleotide-diphossugar_trans"/>
</dbReference>
<comment type="subcellular location">
    <subcellularLocation>
        <location evidence="1">Cell membrane</location>
        <topology evidence="1">Peripheral membrane protein</topology>
    </subcellularLocation>
</comment>
<evidence type="ECO:0000256" key="3">
    <source>
        <dbReference type="ARBA" id="ARBA00022475"/>
    </source>
</evidence>
<evidence type="ECO:0000256" key="2">
    <source>
        <dbReference type="ARBA" id="ARBA00010488"/>
    </source>
</evidence>
<evidence type="ECO:0000256" key="6">
    <source>
        <dbReference type="ARBA" id="ARBA00023136"/>
    </source>
</evidence>
<evidence type="ECO:0000256" key="5">
    <source>
        <dbReference type="ARBA" id="ARBA00022944"/>
    </source>
</evidence>
<dbReference type="Proteomes" id="UP001049518">
    <property type="component" value="Chromosome"/>
</dbReference>
<evidence type="ECO:0000256" key="4">
    <source>
        <dbReference type="ARBA" id="ARBA00022679"/>
    </source>
</evidence>
<feature type="compositionally biased region" description="Low complexity" evidence="7">
    <location>
        <begin position="737"/>
        <end position="752"/>
    </location>
</feature>
<dbReference type="SUPFAM" id="SSF53448">
    <property type="entry name" value="Nucleotide-diphospho-sugar transferases"/>
    <property type="match status" value="1"/>
</dbReference>
<dbReference type="InterPro" id="IPR001173">
    <property type="entry name" value="Glyco_trans_2-like"/>
</dbReference>
<dbReference type="SUPFAM" id="SSF53756">
    <property type="entry name" value="UDP-Glycosyltransferase/glycogen phosphorylase"/>
    <property type="match status" value="1"/>
</dbReference>
<feature type="compositionally biased region" description="Low complexity" evidence="7">
    <location>
        <begin position="818"/>
        <end position="834"/>
    </location>
</feature>
<protein>
    <submittedName>
        <fullName evidence="9">CDP-glycerol glycerophosphotransferase family protein</fullName>
    </submittedName>
</protein>
<keyword evidence="3" id="KW-1003">Cell membrane</keyword>
<feature type="domain" description="Glycosyltransferase 2-like" evidence="8">
    <location>
        <begin position="6"/>
        <end position="166"/>
    </location>
</feature>
<feature type="compositionally biased region" description="Low complexity" evidence="7">
    <location>
        <begin position="985"/>
        <end position="997"/>
    </location>
</feature>
<dbReference type="Gene3D" id="3.90.550.10">
    <property type="entry name" value="Spore Coat Polysaccharide Biosynthesis Protein SpsA, Chain A"/>
    <property type="match status" value="1"/>
</dbReference>
<dbReference type="InterPro" id="IPR051612">
    <property type="entry name" value="Teichoic_Acid_Biosynth"/>
</dbReference>
<keyword evidence="10" id="KW-1185">Reference proteome</keyword>
<keyword evidence="4" id="KW-0808">Transferase</keyword>
<dbReference type="Pfam" id="PF04464">
    <property type="entry name" value="Glyphos_transf"/>
    <property type="match status" value="1"/>
</dbReference>
<accession>A0ABX8QYK9</accession>
<dbReference type="InterPro" id="IPR007554">
    <property type="entry name" value="Glycerophosphate_synth"/>
</dbReference>
<dbReference type="RefSeq" id="WP_273699936.1">
    <property type="nucleotide sequence ID" value="NZ_CP059572.1"/>
</dbReference>
<evidence type="ECO:0000313" key="9">
    <source>
        <dbReference type="EMBL" id="QXJ23758.1"/>
    </source>
</evidence>
<feature type="region of interest" description="Disordered" evidence="7">
    <location>
        <begin position="972"/>
        <end position="1001"/>
    </location>
</feature>
<dbReference type="Pfam" id="PF00535">
    <property type="entry name" value="Glycos_transf_2"/>
    <property type="match status" value="1"/>
</dbReference>
<dbReference type="Gene3D" id="3.40.50.12580">
    <property type="match status" value="1"/>
</dbReference>
<evidence type="ECO:0000313" key="10">
    <source>
        <dbReference type="Proteomes" id="UP001049518"/>
    </source>
</evidence>
<dbReference type="CDD" id="cd00761">
    <property type="entry name" value="Glyco_tranf_GTA_type"/>
    <property type="match status" value="1"/>
</dbReference>
<keyword evidence="5" id="KW-0777">Teichoic acid biosynthesis</keyword>
<gene>
    <name evidence="9" type="ORF">AGRA3207_004959</name>
</gene>
<comment type="similarity">
    <text evidence="2">Belongs to the CDP-glycerol glycerophosphotransferase family.</text>
</comment>
<feature type="compositionally biased region" description="Pro residues" evidence="7">
    <location>
        <begin position="804"/>
        <end position="817"/>
    </location>
</feature>
<feature type="compositionally biased region" description="Polar residues" evidence="7">
    <location>
        <begin position="886"/>
        <end position="897"/>
    </location>
</feature>
<organism evidence="9 10">
    <name type="scientific">Actinomadura graeca</name>
    <dbReference type="NCBI Taxonomy" id="2750812"/>
    <lineage>
        <taxon>Bacteria</taxon>
        <taxon>Bacillati</taxon>
        <taxon>Actinomycetota</taxon>
        <taxon>Actinomycetes</taxon>
        <taxon>Streptosporangiales</taxon>
        <taxon>Thermomonosporaceae</taxon>
        <taxon>Actinomadura</taxon>
    </lineage>
</organism>